<dbReference type="InterPro" id="IPR001296">
    <property type="entry name" value="Glyco_trans_1"/>
</dbReference>
<evidence type="ECO:0000256" key="1">
    <source>
        <dbReference type="ARBA" id="ARBA00022679"/>
    </source>
</evidence>
<dbReference type="AlphaFoldDB" id="A0A5N0TAU2"/>
<dbReference type="Gene3D" id="3.40.50.2000">
    <property type="entry name" value="Glycogen Phosphorylase B"/>
    <property type="match status" value="2"/>
</dbReference>
<dbReference type="CDD" id="cd03809">
    <property type="entry name" value="GT4_MtfB-like"/>
    <property type="match status" value="1"/>
</dbReference>
<dbReference type="SUPFAM" id="SSF53756">
    <property type="entry name" value="UDP-Glycosyltransferase/glycogen phosphorylase"/>
    <property type="match status" value="1"/>
</dbReference>
<dbReference type="RefSeq" id="WP_150864574.1">
    <property type="nucleotide sequence ID" value="NZ_VYXP01000006.1"/>
</dbReference>
<dbReference type="EMBL" id="VYXP01000006">
    <property type="protein sequence ID" value="KAA9130936.1"/>
    <property type="molecule type" value="Genomic_DNA"/>
</dbReference>
<comment type="caution">
    <text evidence="3">The sequence shown here is derived from an EMBL/GenBank/DDBJ whole genome shotgun (WGS) entry which is preliminary data.</text>
</comment>
<dbReference type="Pfam" id="PF00534">
    <property type="entry name" value="Glycos_transf_1"/>
    <property type="match status" value="1"/>
</dbReference>
<evidence type="ECO:0000313" key="4">
    <source>
        <dbReference type="Proteomes" id="UP000325372"/>
    </source>
</evidence>
<keyword evidence="1 3" id="KW-0808">Transferase</keyword>
<keyword evidence="4" id="KW-1185">Reference proteome</keyword>
<protein>
    <submittedName>
        <fullName evidence="3">Glycosyltransferase family 4 protein</fullName>
    </submittedName>
</protein>
<dbReference type="PANTHER" id="PTHR46401:SF2">
    <property type="entry name" value="GLYCOSYLTRANSFERASE WBBK-RELATED"/>
    <property type="match status" value="1"/>
</dbReference>
<dbReference type="Proteomes" id="UP000325372">
    <property type="component" value="Unassembled WGS sequence"/>
</dbReference>
<evidence type="ECO:0000259" key="2">
    <source>
        <dbReference type="Pfam" id="PF00534"/>
    </source>
</evidence>
<proteinExistence type="predicted"/>
<feature type="domain" description="Glycosyl transferase family 1" evidence="2">
    <location>
        <begin position="192"/>
        <end position="344"/>
    </location>
</feature>
<organism evidence="3 4">
    <name type="scientific">Marinihelvus fidelis</name>
    <dbReference type="NCBI Taxonomy" id="2613842"/>
    <lineage>
        <taxon>Bacteria</taxon>
        <taxon>Pseudomonadati</taxon>
        <taxon>Pseudomonadota</taxon>
        <taxon>Gammaproteobacteria</taxon>
        <taxon>Chromatiales</taxon>
        <taxon>Wenzhouxiangellaceae</taxon>
        <taxon>Marinihelvus</taxon>
    </lineage>
</organism>
<gene>
    <name evidence="3" type="ORF">F3N42_11320</name>
</gene>
<dbReference type="GO" id="GO:0016757">
    <property type="term" value="F:glycosyltransferase activity"/>
    <property type="evidence" value="ECO:0007669"/>
    <property type="project" value="InterPro"/>
</dbReference>
<sequence>MKLNPLTFMARIHYYISMRVGLDISQAVKRRGRGIARYIRQVVPALAALPLDGRLEIRAHRWTRRALVADLAPDWPRHCLLLNRAGRELDLFHGFGNHLPGRGRVPLSFTVHDVRALDQPAGYEGRERLIRNLGRADGVLCLTQYGRDRLLHHHPELADRHVAVVPHGVDHGVFNPRPVDEAQATTRRYGLDAPYLLQLGSWFPHKNLELSIRAFAASRARGAGLRLAFVGGGAPDAYLARLRELAATLGVGNDIHWVEHVPGPDLPGLLSASRALLQPSRYEGFALPILEAMACGTPGVVSDSSCLPEVSGGCWPVAGQDDPEAFAAAMDHVALDGQARDQAISDGLAHAAHYTWARCASETAAFFRDTLTRAR</sequence>
<dbReference type="GO" id="GO:0009103">
    <property type="term" value="P:lipopolysaccharide biosynthetic process"/>
    <property type="evidence" value="ECO:0007669"/>
    <property type="project" value="TreeGrafter"/>
</dbReference>
<dbReference type="PANTHER" id="PTHR46401">
    <property type="entry name" value="GLYCOSYLTRANSFERASE WBBK-RELATED"/>
    <property type="match status" value="1"/>
</dbReference>
<name>A0A5N0TAU2_9GAMM</name>
<evidence type="ECO:0000313" key="3">
    <source>
        <dbReference type="EMBL" id="KAA9130936.1"/>
    </source>
</evidence>
<accession>A0A5N0TAU2</accession>
<reference evidence="3 4" key="1">
    <citation type="submission" date="2019-09" db="EMBL/GenBank/DDBJ databases">
        <title>Wenzhouxiangella sp. Genome sequencing and assembly.</title>
        <authorList>
            <person name="Zhang R."/>
        </authorList>
    </citation>
    <scope>NUCLEOTIDE SEQUENCE [LARGE SCALE GENOMIC DNA]</scope>
    <source>
        <strain evidence="3 4">W260</strain>
    </source>
</reference>